<accession>A0A117SY08</accession>
<keyword evidence="2" id="KW-1185">Reference proteome</keyword>
<name>A0A117SY08_9BACL</name>
<dbReference type="EMBL" id="LPVJ01000027">
    <property type="protein sequence ID" value="KUO96139.1"/>
    <property type="molecule type" value="Genomic_DNA"/>
</dbReference>
<protein>
    <submittedName>
        <fullName evidence="1">Uncharacterized protein</fullName>
    </submittedName>
</protein>
<gene>
    <name evidence="1" type="ORF">ATW55_14495</name>
</gene>
<dbReference type="AlphaFoldDB" id="A0A117SY08"/>
<dbReference type="RefSeq" id="WP_067714923.1">
    <property type="nucleotide sequence ID" value="NZ_LPVJ01000027.1"/>
</dbReference>
<evidence type="ECO:0000313" key="2">
    <source>
        <dbReference type="Proteomes" id="UP000053557"/>
    </source>
</evidence>
<dbReference type="Proteomes" id="UP000053557">
    <property type="component" value="Unassembled WGS sequence"/>
</dbReference>
<comment type="caution">
    <text evidence="1">The sequence shown here is derived from an EMBL/GenBank/DDBJ whole genome shotgun (WGS) entry which is preliminary data.</text>
</comment>
<proteinExistence type="predicted"/>
<reference evidence="1 2" key="1">
    <citation type="submission" date="2015-12" db="EMBL/GenBank/DDBJ databases">
        <title>Draft genome sequence of Acidibacillus ferrooxidans ITV001, isolated from a chalcopyrite acid mine drainage site in Brazil.</title>
        <authorList>
            <person name="Dall'Agnol H."/>
            <person name="Nancucheo I."/>
            <person name="Johnson B."/>
            <person name="Oliveira R."/>
            <person name="Leite L."/>
            <person name="Pylro V."/>
            <person name="Nunes G.L."/>
            <person name="Tzotzos G."/>
            <person name="Fernandes G.R."/>
            <person name="Dutra J."/>
            <person name="Orellana S.C."/>
            <person name="Oliveira G."/>
        </authorList>
    </citation>
    <scope>NUCLEOTIDE SEQUENCE [LARGE SCALE GENOMIC DNA]</scope>
    <source>
        <strain evidence="2">ITV01</strain>
    </source>
</reference>
<sequence length="59" mass="6883">MDNTELQDWVRRVRKEGSLKLESKAKALELITYAKIQYGYTFQIHGQTSFYVLVVDADD</sequence>
<organism evidence="1 2">
    <name type="scientific">Ferroacidibacillus organovorans</name>
    <dbReference type="NCBI Taxonomy" id="1765683"/>
    <lineage>
        <taxon>Bacteria</taxon>
        <taxon>Bacillati</taxon>
        <taxon>Bacillota</taxon>
        <taxon>Bacilli</taxon>
        <taxon>Bacillales</taxon>
        <taxon>Alicyclobacillaceae</taxon>
        <taxon>Ferroacidibacillus</taxon>
    </lineage>
</organism>
<evidence type="ECO:0000313" key="1">
    <source>
        <dbReference type="EMBL" id="KUO96139.1"/>
    </source>
</evidence>